<name>A0ABS9Z9E0_9HYPH</name>
<dbReference type="EMBL" id="JAIVFP010000001">
    <property type="protein sequence ID" value="MCI4684243.1"/>
    <property type="molecule type" value="Genomic_DNA"/>
</dbReference>
<feature type="signal peptide" evidence="1">
    <location>
        <begin position="1"/>
        <end position="27"/>
    </location>
</feature>
<dbReference type="NCBIfam" id="NF047412">
    <property type="entry name" value="sig_GCG_CRPN_rpt"/>
    <property type="match status" value="1"/>
</dbReference>
<dbReference type="RefSeq" id="WP_243068146.1">
    <property type="nucleotide sequence ID" value="NZ_JAIVFK010000035.1"/>
</dbReference>
<protein>
    <submittedName>
        <fullName evidence="2">Uncharacterized protein</fullName>
    </submittedName>
</protein>
<gene>
    <name evidence="2" type="ORF">K2U94_15985</name>
</gene>
<comment type="caution">
    <text evidence="2">The sequence shown here is derived from an EMBL/GenBank/DDBJ whole genome shotgun (WGS) entry which is preliminary data.</text>
</comment>
<organism evidence="2 3">
    <name type="scientific">Candidatus Rhodoblastus alkanivorans</name>
    <dbReference type="NCBI Taxonomy" id="2954117"/>
    <lineage>
        <taxon>Bacteria</taxon>
        <taxon>Pseudomonadati</taxon>
        <taxon>Pseudomonadota</taxon>
        <taxon>Alphaproteobacteria</taxon>
        <taxon>Hyphomicrobiales</taxon>
        <taxon>Rhodoblastaceae</taxon>
        <taxon>Rhodoblastus</taxon>
    </lineage>
</organism>
<evidence type="ECO:0000313" key="3">
    <source>
        <dbReference type="Proteomes" id="UP001139104"/>
    </source>
</evidence>
<dbReference type="Proteomes" id="UP001139104">
    <property type="component" value="Unassembled WGS sequence"/>
</dbReference>
<feature type="chain" id="PRO_5047017720" evidence="1">
    <location>
        <begin position="28"/>
        <end position="105"/>
    </location>
</feature>
<keyword evidence="1" id="KW-0732">Signal</keyword>
<evidence type="ECO:0000313" key="2">
    <source>
        <dbReference type="EMBL" id="MCI4684243.1"/>
    </source>
</evidence>
<sequence length="105" mass="12049">MHIFAKCLVVAGALFGASLIGTGAASAMPIAPDGGAHTSTAPIETVGWRCGPGWHINPWGRCVPNRRVYYGAPVYRPYGVYRPYYRRPYYGHPYYHRHYYHRRYW</sequence>
<evidence type="ECO:0000256" key="1">
    <source>
        <dbReference type="SAM" id="SignalP"/>
    </source>
</evidence>
<proteinExistence type="predicted"/>
<accession>A0ABS9Z9E0</accession>
<keyword evidence="3" id="KW-1185">Reference proteome</keyword>
<dbReference type="InterPro" id="IPR058110">
    <property type="entry name" value="GCG_CRPN_dom"/>
</dbReference>
<reference evidence="2" key="1">
    <citation type="journal article" date="2022" name="ISME J.">
        <title>Identification of active gaseous-alkane degraders at natural gas seeps.</title>
        <authorList>
            <person name="Farhan Ul Haque M."/>
            <person name="Hernandez M."/>
            <person name="Crombie A.T."/>
            <person name="Murrell J.C."/>
        </authorList>
    </citation>
    <scope>NUCLEOTIDE SEQUENCE</scope>
    <source>
        <strain evidence="2">PC2</strain>
    </source>
</reference>